<dbReference type="Proteomes" id="UP000245783">
    <property type="component" value="Unassembled WGS sequence"/>
</dbReference>
<gene>
    <name evidence="1" type="ORF">IE81DRAFT_52063</name>
</gene>
<accession>A0A316W460</accession>
<evidence type="ECO:0000313" key="1">
    <source>
        <dbReference type="EMBL" id="PWN43908.1"/>
    </source>
</evidence>
<dbReference type="AlphaFoldDB" id="A0A316W460"/>
<dbReference type="InParanoid" id="A0A316W460"/>
<dbReference type="GeneID" id="37039284"/>
<dbReference type="EMBL" id="KZ819365">
    <property type="protein sequence ID" value="PWN43908.1"/>
    <property type="molecule type" value="Genomic_DNA"/>
</dbReference>
<keyword evidence="2" id="KW-1185">Reference proteome</keyword>
<evidence type="ECO:0000313" key="2">
    <source>
        <dbReference type="Proteomes" id="UP000245783"/>
    </source>
</evidence>
<reference evidence="1 2" key="1">
    <citation type="journal article" date="2018" name="Mol. Biol. Evol.">
        <title>Broad Genomic Sampling Reveals a Smut Pathogenic Ancestry of the Fungal Clade Ustilaginomycotina.</title>
        <authorList>
            <person name="Kijpornyongpan T."/>
            <person name="Mondo S.J."/>
            <person name="Barry K."/>
            <person name="Sandor L."/>
            <person name="Lee J."/>
            <person name="Lipzen A."/>
            <person name="Pangilinan J."/>
            <person name="LaButti K."/>
            <person name="Hainaut M."/>
            <person name="Henrissat B."/>
            <person name="Grigoriev I.V."/>
            <person name="Spatafora J.W."/>
            <person name="Aime M.C."/>
        </authorList>
    </citation>
    <scope>NUCLEOTIDE SEQUENCE [LARGE SCALE GENOMIC DNA]</scope>
    <source>
        <strain evidence="1 2">MCA 4658</strain>
    </source>
</reference>
<organism evidence="1 2">
    <name type="scientific">Ceraceosorus guamensis</name>
    <dbReference type="NCBI Taxonomy" id="1522189"/>
    <lineage>
        <taxon>Eukaryota</taxon>
        <taxon>Fungi</taxon>
        <taxon>Dikarya</taxon>
        <taxon>Basidiomycota</taxon>
        <taxon>Ustilaginomycotina</taxon>
        <taxon>Exobasidiomycetes</taxon>
        <taxon>Ceraceosorales</taxon>
        <taxon>Ceraceosoraceae</taxon>
        <taxon>Ceraceosorus</taxon>
    </lineage>
</organism>
<name>A0A316W460_9BASI</name>
<sequence length="105" mass="11326">MRAFASSTVLSLSPSSVSQRSFFQSSLVQTSKKSFGTAGICSHAATFLASTWSASSAAARQQCIHAPLSSSTSLHPFLLLLPFSSRQTVSPVSPFPRWRNRVTVY</sequence>
<dbReference type="RefSeq" id="XP_025371068.1">
    <property type="nucleotide sequence ID" value="XM_025517414.1"/>
</dbReference>
<protein>
    <submittedName>
        <fullName evidence="1">Uncharacterized protein</fullName>
    </submittedName>
</protein>
<proteinExistence type="predicted"/>